<gene>
    <name evidence="3" type="primary">LOC108665886</name>
</gene>
<dbReference type="GeneID" id="108665886"/>
<dbReference type="CDD" id="cd00037">
    <property type="entry name" value="CLECT"/>
    <property type="match status" value="1"/>
</dbReference>
<sequence>MADLVAYLNSNKSGITGWWVDLTLIKGEWFWSDGTATTAATLGSNNNEACARLDAPPNYAPWDISCTSTYRYVCQYKV</sequence>
<dbReference type="InterPro" id="IPR001304">
    <property type="entry name" value="C-type_lectin-like"/>
</dbReference>
<dbReference type="OrthoDB" id="2142683at2759"/>
<proteinExistence type="predicted"/>
<dbReference type="KEGG" id="hazt:108665886"/>
<dbReference type="Pfam" id="PF00059">
    <property type="entry name" value="Lectin_C"/>
    <property type="match status" value="1"/>
</dbReference>
<dbReference type="InterPro" id="IPR016186">
    <property type="entry name" value="C-type_lectin-like/link_sf"/>
</dbReference>
<dbReference type="RefSeq" id="XP_018008182.2">
    <property type="nucleotide sequence ID" value="XM_018152693.2"/>
</dbReference>
<evidence type="ECO:0000259" key="1">
    <source>
        <dbReference type="Pfam" id="PF00059"/>
    </source>
</evidence>
<protein>
    <submittedName>
        <fullName evidence="3">Uncharacterized protein LOC108665886</fullName>
    </submittedName>
</protein>
<keyword evidence="2" id="KW-1185">Reference proteome</keyword>
<accession>A0A8B7N2V2</accession>
<dbReference type="InterPro" id="IPR016187">
    <property type="entry name" value="CTDL_fold"/>
</dbReference>
<name>A0A8B7N2V2_HYAAZ</name>
<evidence type="ECO:0000313" key="3">
    <source>
        <dbReference type="RefSeq" id="XP_018008182.2"/>
    </source>
</evidence>
<dbReference type="Gene3D" id="3.10.100.10">
    <property type="entry name" value="Mannose-Binding Protein A, subunit A"/>
    <property type="match status" value="1"/>
</dbReference>
<dbReference type="AlphaFoldDB" id="A0A8B7N2V2"/>
<evidence type="ECO:0000313" key="2">
    <source>
        <dbReference type="Proteomes" id="UP000694843"/>
    </source>
</evidence>
<dbReference type="SUPFAM" id="SSF56436">
    <property type="entry name" value="C-type lectin-like"/>
    <property type="match status" value="1"/>
</dbReference>
<feature type="domain" description="C-type lectin" evidence="1">
    <location>
        <begin position="15"/>
        <end position="75"/>
    </location>
</feature>
<reference evidence="3" key="1">
    <citation type="submission" date="2025-08" db="UniProtKB">
        <authorList>
            <consortium name="RefSeq"/>
        </authorList>
    </citation>
    <scope>IDENTIFICATION</scope>
    <source>
        <tissue evidence="3">Whole organism</tissue>
    </source>
</reference>
<dbReference type="Proteomes" id="UP000694843">
    <property type="component" value="Unplaced"/>
</dbReference>
<organism evidence="2 3">
    <name type="scientific">Hyalella azteca</name>
    <name type="common">Amphipod</name>
    <dbReference type="NCBI Taxonomy" id="294128"/>
    <lineage>
        <taxon>Eukaryota</taxon>
        <taxon>Metazoa</taxon>
        <taxon>Ecdysozoa</taxon>
        <taxon>Arthropoda</taxon>
        <taxon>Crustacea</taxon>
        <taxon>Multicrustacea</taxon>
        <taxon>Malacostraca</taxon>
        <taxon>Eumalacostraca</taxon>
        <taxon>Peracarida</taxon>
        <taxon>Amphipoda</taxon>
        <taxon>Senticaudata</taxon>
        <taxon>Talitrida</taxon>
        <taxon>Talitroidea</taxon>
        <taxon>Hyalellidae</taxon>
        <taxon>Hyalella</taxon>
    </lineage>
</organism>